<dbReference type="CDD" id="cd00156">
    <property type="entry name" value="REC"/>
    <property type="match status" value="1"/>
</dbReference>
<sequence length="300" mass="33709">MFDRRIRLLLVEDSPGDVRLFTEMIREARAFQFELEHRDTIDKALGFLAGTCPDMIVLDLGLPDGGGVDAIHRVQRAAPNVPLVVLTGLDDEAAAIEALHAGAQDYLIKGQMSTSLLVRALRYAFERHGMQMALRKESTLDELTGLANRRGFLMRAEQHAMLVKRTGERFVVVFIDMDRLKPINDTLGHQAGDAAIGEIADVLRVCFRESDIIGRLGGDEFALLLPTTEGNSEHLIRERLHQELRRRNMQPERRFHLCVSVGIVTSDPHQPLSVEEMLAQADALMYEEKQKGRLARPLAR</sequence>
<name>A0ABS1WUN7_9GAMM</name>
<dbReference type="SUPFAM" id="SSF52172">
    <property type="entry name" value="CheY-like"/>
    <property type="match status" value="1"/>
</dbReference>
<keyword evidence="3" id="KW-0597">Phosphoprotein</keyword>
<evidence type="ECO:0000259" key="4">
    <source>
        <dbReference type="PROSITE" id="PS50110"/>
    </source>
</evidence>
<evidence type="ECO:0000256" key="2">
    <source>
        <dbReference type="ARBA" id="ARBA00034247"/>
    </source>
</evidence>
<dbReference type="EC" id="2.7.7.65" evidence="1"/>
<dbReference type="Pfam" id="PF00072">
    <property type="entry name" value="Response_reg"/>
    <property type="match status" value="1"/>
</dbReference>
<comment type="catalytic activity">
    <reaction evidence="2">
        <text>2 GTP = 3',3'-c-di-GMP + 2 diphosphate</text>
        <dbReference type="Rhea" id="RHEA:24898"/>
        <dbReference type="ChEBI" id="CHEBI:33019"/>
        <dbReference type="ChEBI" id="CHEBI:37565"/>
        <dbReference type="ChEBI" id="CHEBI:58805"/>
        <dbReference type="EC" id="2.7.7.65"/>
    </reaction>
</comment>
<organism evidence="6 7">
    <name type="scientific">Steroidobacter gossypii</name>
    <dbReference type="NCBI Taxonomy" id="2805490"/>
    <lineage>
        <taxon>Bacteria</taxon>
        <taxon>Pseudomonadati</taxon>
        <taxon>Pseudomonadota</taxon>
        <taxon>Gammaproteobacteria</taxon>
        <taxon>Steroidobacterales</taxon>
        <taxon>Steroidobacteraceae</taxon>
        <taxon>Steroidobacter</taxon>
    </lineage>
</organism>
<dbReference type="Gene3D" id="3.40.50.2300">
    <property type="match status" value="1"/>
</dbReference>
<evidence type="ECO:0000256" key="3">
    <source>
        <dbReference type="PROSITE-ProRule" id="PRU00169"/>
    </source>
</evidence>
<dbReference type="SMART" id="SM00448">
    <property type="entry name" value="REC"/>
    <property type="match status" value="1"/>
</dbReference>
<dbReference type="InterPro" id="IPR000160">
    <property type="entry name" value="GGDEF_dom"/>
</dbReference>
<dbReference type="PANTHER" id="PTHR45138:SF9">
    <property type="entry name" value="DIGUANYLATE CYCLASE DGCM-RELATED"/>
    <property type="match status" value="1"/>
</dbReference>
<dbReference type="RefSeq" id="WP_203166672.1">
    <property type="nucleotide sequence ID" value="NZ_JAEVLS010000002.1"/>
</dbReference>
<dbReference type="InterPro" id="IPR001789">
    <property type="entry name" value="Sig_transdc_resp-reg_receiver"/>
</dbReference>
<gene>
    <name evidence="6" type="ORF">JM946_07965</name>
</gene>
<dbReference type="InterPro" id="IPR043128">
    <property type="entry name" value="Rev_trsase/Diguanyl_cyclase"/>
</dbReference>
<dbReference type="Proteomes" id="UP000661077">
    <property type="component" value="Unassembled WGS sequence"/>
</dbReference>
<evidence type="ECO:0000313" key="6">
    <source>
        <dbReference type="EMBL" id="MBM0104678.1"/>
    </source>
</evidence>
<proteinExistence type="predicted"/>
<evidence type="ECO:0000313" key="7">
    <source>
        <dbReference type="Proteomes" id="UP000661077"/>
    </source>
</evidence>
<reference evidence="6 7" key="1">
    <citation type="journal article" date="2021" name="Int. J. Syst. Evol. Microbiol.">
        <title>Steroidobacter gossypii sp. nov., isolated from soil of cotton cropping field.</title>
        <authorList>
            <person name="Huang R."/>
            <person name="Yang S."/>
            <person name="Zhen C."/>
            <person name="Liu W."/>
        </authorList>
    </citation>
    <scope>NUCLEOTIDE SEQUENCE [LARGE SCALE GENOMIC DNA]</scope>
    <source>
        <strain evidence="6 7">S1-65</strain>
    </source>
</reference>
<evidence type="ECO:0000259" key="5">
    <source>
        <dbReference type="PROSITE" id="PS50887"/>
    </source>
</evidence>
<dbReference type="InterPro" id="IPR050469">
    <property type="entry name" value="Diguanylate_Cyclase"/>
</dbReference>
<dbReference type="PANTHER" id="PTHR45138">
    <property type="entry name" value="REGULATORY COMPONENTS OF SENSORY TRANSDUCTION SYSTEM"/>
    <property type="match status" value="1"/>
</dbReference>
<dbReference type="EMBL" id="JAEVLS010000002">
    <property type="protein sequence ID" value="MBM0104678.1"/>
    <property type="molecule type" value="Genomic_DNA"/>
</dbReference>
<dbReference type="PROSITE" id="PS50110">
    <property type="entry name" value="RESPONSE_REGULATORY"/>
    <property type="match status" value="1"/>
</dbReference>
<accession>A0ABS1WUN7</accession>
<keyword evidence="7" id="KW-1185">Reference proteome</keyword>
<dbReference type="Gene3D" id="3.30.70.270">
    <property type="match status" value="1"/>
</dbReference>
<dbReference type="CDD" id="cd01949">
    <property type="entry name" value="GGDEF"/>
    <property type="match status" value="1"/>
</dbReference>
<protein>
    <recommendedName>
        <fullName evidence="1">diguanylate cyclase</fullName>
        <ecNumber evidence="1">2.7.7.65</ecNumber>
    </recommendedName>
</protein>
<comment type="caution">
    <text evidence="6">The sequence shown here is derived from an EMBL/GenBank/DDBJ whole genome shotgun (WGS) entry which is preliminary data.</text>
</comment>
<evidence type="ECO:0000256" key="1">
    <source>
        <dbReference type="ARBA" id="ARBA00012528"/>
    </source>
</evidence>
<dbReference type="InterPro" id="IPR029787">
    <property type="entry name" value="Nucleotide_cyclase"/>
</dbReference>
<feature type="modified residue" description="4-aspartylphosphate" evidence="3">
    <location>
        <position position="59"/>
    </location>
</feature>
<feature type="domain" description="GGDEF" evidence="5">
    <location>
        <begin position="168"/>
        <end position="300"/>
    </location>
</feature>
<dbReference type="PROSITE" id="PS50887">
    <property type="entry name" value="GGDEF"/>
    <property type="match status" value="1"/>
</dbReference>
<feature type="domain" description="Response regulatory" evidence="4">
    <location>
        <begin position="7"/>
        <end position="124"/>
    </location>
</feature>
<dbReference type="SUPFAM" id="SSF55073">
    <property type="entry name" value="Nucleotide cyclase"/>
    <property type="match status" value="1"/>
</dbReference>
<dbReference type="SMART" id="SM00267">
    <property type="entry name" value="GGDEF"/>
    <property type="match status" value="1"/>
</dbReference>
<dbReference type="NCBIfam" id="TIGR00254">
    <property type="entry name" value="GGDEF"/>
    <property type="match status" value="1"/>
</dbReference>
<dbReference type="Pfam" id="PF00990">
    <property type="entry name" value="GGDEF"/>
    <property type="match status" value="1"/>
</dbReference>
<dbReference type="InterPro" id="IPR011006">
    <property type="entry name" value="CheY-like_superfamily"/>
</dbReference>